<organism evidence="1 2">
    <name type="scientific">Chitinophaga horti</name>
    <dbReference type="NCBI Taxonomy" id="2920382"/>
    <lineage>
        <taxon>Bacteria</taxon>
        <taxon>Pseudomonadati</taxon>
        <taxon>Bacteroidota</taxon>
        <taxon>Chitinophagia</taxon>
        <taxon>Chitinophagales</taxon>
        <taxon>Chitinophagaceae</taxon>
        <taxon>Chitinophaga</taxon>
    </lineage>
</organism>
<dbReference type="Gene3D" id="2.60.120.10">
    <property type="entry name" value="Jelly Rolls"/>
    <property type="match status" value="1"/>
</dbReference>
<accession>A0ABY6J8W2</accession>
<reference evidence="1" key="1">
    <citation type="submission" date="2022-10" db="EMBL/GenBank/DDBJ databases">
        <title>Chitinophaga sp. nov., isolated from soil.</title>
        <authorList>
            <person name="Jeon C.O."/>
        </authorList>
    </citation>
    <scope>NUCLEOTIDE SEQUENCE</scope>
    <source>
        <strain evidence="1">R8</strain>
    </source>
</reference>
<dbReference type="RefSeq" id="WP_264282471.1">
    <property type="nucleotide sequence ID" value="NZ_CP107006.1"/>
</dbReference>
<proteinExistence type="predicted"/>
<dbReference type="InterPro" id="IPR014710">
    <property type="entry name" value="RmlC-like_jellyroll"/>
</dbReference>
<dbReference type="SUPFAM" id="SSF51206">
    <property type="entry name" value="cAMP-binding domain-like"/>
    <property type="match status" value="1"/>
</dbReference>
<protein>
    <submittedName>
        <fullName evidence="1">Cyclic nucleotide-binding domain-containing protein</fullName>
    </submittedName>
</protein>
<evidence type="ECO:0000313" key="1">
    <source>
        <dbReference type="EMBL" id="UYQ94599.1"/>
    </source>
</evidence>
<evidence type="ECO:0000313" key="2">
    <source>
        <dbReference type="Proteomes" id="UP001162741"/>
    </source>
</evidence>
<gene>
    <name evidence="1" type="ORF">MKQ68_05775</name>
</gene>
<name>A0ABY6J8W2_9BACT</name>
<keyword evidence="2" id="KW-1185">Reference proteome</keyword>
<dbReference type="InterPro" id="IPR018490">
    <property type="entry name" value="cNMP-bd_dom_sf"/>
</dbReference>
<dbReference type="Proteomes" id="UP001162741">
    <property type="component" value="Chromosome"/>
</dbReference>
<sequence>MTPFTAAIHTISPLSPATIAAFDAEVIHMPRVQRYTQLLEVGDVARQFFYLQRGLARVYYYHKGVDVTDYFAIDQQFIGGVESLFTGQASKKAIQVLENSDVYAISSEALERLSREYHEVERAGRRLVTFAFLEGQRRIESIRFHEAKERYRELDQKYPGLLNRAPLKYVASYLGITPVSLSRLRSQLD</sequence>
<dbReference type="EMBL" id="CP107006">
    <property type="protein sequence ID" value="UYQ94599.1"/>
    <property type="molecule type" value="Genomic_DNA"/>
</dbReference>